<dbReference type="OrthoDB" id="685527at2759"/>
<evidence type="ECO:0000313" key="2">
    <source>
        <dbReference type="EnsemblPlants" id="Zm00001eb374800_P001"/>
    </source>
</evidence>
<dbReference type="Gramene" id="Zm00001eb374800_T001">
    <property type="protein sequence ID" value="Zm00001eb374800_P001"/>
    <property type="gene ID" value="Zm00001eb374800"/>
</dbReference>
<proteinExistence type="predicted"/>
<feature type="region of interest" description="Disordered" evidence="1">
    <location>
        <begin position="1"/>
        <end position="38"/>
    </location>
</feature>
<gene>
    <name evidence="2" type="primary">LOC103637983</name>
</gene>
<evidence type="ECO:0000313" key="3">
    <source>
        <dbReference type="Proteomes" id="UP000007305"/>
    </source>
</evidence>
<reference evidence="2" key="2">
    <citation type="submission" date="2019-07" db="EMBL/GenBank/DDBJ databases">
        <authorList>
            <person name="Seetharam A."/>
            <person name="Woodhouse M."/>
            <person name="Cannon E."/>
        </authorList>
    </citation>
    <scope>NUCLEOTIDE SEQUENCE [LARGE SCALE GENOMIC DNA]</scope>
    <source>
        <strain evidence="2">cv. B73</strain>
    </source>
</reference>
<organism evidence="2 3">
    <name type="scientific">Zea mays</name>
    <name type="common">Maize</name>
    <dbReference type="NCBI Taxonomy" id="4577"/>
    <lineage>
        <taxon>Eukaryota</taxon>
        <taxon>Viridiplantae</taxon>
        <taxon>Streptophyta</taxon>
        <taxon>Embryophyta</taxon>
        <taxon>Tracheophyta</taxon>
        <taxon>Spermatophyta</taxon>
        <taxon>Magnoliopsida</taxon>
        <taxon>Liliopsida</taxon>
        <taxon>Poales</taxon>
        <taxon>Poaceae</taxon>
        <taxon>PACMAD clade</taxon>
        <taxon>Panicoideae</taxon>
        <taxon>Andropogonodae</taxon>
        <taxon>Andropogoneae</taxon>
        <taxon>Tripsacinae</taxon>
        <taxon>Zea</taxon>
    </lineage>
</organism>
<keyword evidence="3" id="KW-1185">Reference proteome</keyword>
<reference evidence="2" key="3">
    <citation type="submission" date="2021-05" db="UniProtKB">
        <authorList>
            <consortium name="EnsemblPlants"/>
        </authorList>
    </citation>
    <scope>IDENTIFICATION</scope>
    <source>
        <strain evidence="2">cv. B73</strain>
    </source>
</reference>
<sequence length="198" mass="21888">MEGSVRLGDLKPSPSHIKPSPSPDTGEPFLASQPPPSLGLRDLARIDVCSPAVSSRTLPPCPVADVSRPAPPGQMTPPCPASVLPTLAAPHRGPKPNTESCFRYDVPRPMKWIPTGMDPNSACRVIVKVPAYVELPYQEYHVTENLKFVVDKDTTNWMDFLADLKLKIKHGKEQVLHVSFMDKNSQVHYDVKYHESSQ</sequence>
<dbReference type="Proteomes" id="UP000007305">
    <property type="component" value="Chromosome 9"/>
</dbReference>
<dbReference type="GeneID" id="103637983"/>
<dbReference type="AlphaFoldDB" id="A0A804R095"/>
<dbReference type="RefSeq" id="XP_008659204.1">
    <property type="nucleotide sequence ID" value="XM_008660982.3"/>
</dbReference>
<dbReference type="EnsemblPlants" id="Zm00001eb374800_T001">
    <property type="protein sequence ID" value="Zm00001eb374800_P001"/>
    <property type="gene ID" value="Zm00001eb374800"/>
</dbReference>
<name>A0A804R095_MAIZE</name>
<evidence type="ECO:0000256" key="1">
    <source>
        <dbReference type="SAM" id="MobiDB-lite"/>
    </source>
</evidence>
<reference evidence="3" key="1">
    <citation type="journal article" date="2009" name="Science">
        <title>The B73 maize genome: complexity, diversity, and dynamics.</title>
        <authorList>
            <person name="Schnable P.S."/>
            <person name="Ware D."/>
            <person name="Fulton R.S."/>
            <person name="Stein J.C."/>
            <person name="Wei F."/>
            <person name="Pasternak S."/>
            <person name="Liang C."/>
            <person name="Zhang J."/>
            <person name="Fulton L."/>
            <person name="Graves T.A."/>
            <person name="Minx P."/>
            <person name="Reily A.D."/>
            <person name="Courtney L."/>
            <person name="Kruchowski S.S."/>
            <person name="Tomlinson C."/>
            <person name="Strong C."/>
            <person name="Delehaunty K."/>
            <person name="Fronick C."/>
            <person name="Courtney B."/>
            <person name="Rock S.M."/>
            <person name="Belter E."/>
            <person name="Du F."/>
            <person name="Kim K."/>
            <person name="Abbott R.M."/>
            <person name="Cotton M."/>
            <person name="Levy A."/>
            <person name="Marchetto P."/>
            <person name="Ochoa K."/>
            <person name="Jackson S.M."/>
            <person name="Gillam B."/>
            <person name="Chen W."/>
            <person name="Yan L."/>
            <person name="Higginbotham J."/>
            <person name="Cardenas M."/>
            <person name="Waligorski J."/>
            <person name="Applebaum E."/>
            <person name="Phelps L."/>
            <person name="Falcone J."/>
            <person name="Kanchi K."/>
            <person name="Thane T."/>
            <person name="Scimone A."/>
            <person name="Thane N."/>
            <person name="Henke J."/>
            <person name="Wang T."/>
            <person name="Ruppert J."/>
            <person name="Shah N."/>
            <person name="Rotter K."/>
            <person name="Hodges J."/>
            <person name="Ingenthron E."/>
            <person name="Cordes M."/>
            <person name="Kohlberg S."/>
            <person name="Sgro J."/>
            <person name="Delgado B."/>
            <person name="Mead K."/>
            <person name="Chinwalla A."/>
            <person name="Leonard S."/>
            <person name="Crouse K."/>
            <person name="Collura K."/>
            <person name="Kudrna D."/>
            <person name="Currie J."/>
            <person name="He R."/>
            <person name="Angelova A."/>
            <person name="Rajasekar S."/>
            <person name="Mueller T."/>
            <person name="Lomeli R."/>
            <person name="Scara G."/>
            <person name="Ko A."/>
            <person name="Delaney K."/>
            <person name="Wissotski M."/>
            <person name="Lopez G."/>
            <person name="Campos D."/>
            <person name="Braidotti M."/>
            <person name="Ashley E."/>
            <person name="Golser W."/>
            <person name="Kim H."/>
            <person name="Lee S."/>
            <person name="Lin J."/>
            <person name="Dujmic Z."/>
            <person name="Kim W."/>
            <person name="Talag J."/>
            <person name="Zuccolo A."/>
            <person name="Fan C."/>
            <person name="Sebastian A."/>
            <person name="Kramer M."/>
            <person name="Spiegel L."/>
            <person name="Nascimento L."/>
            <person name="Zutavern T."/>
            <person name="Miller B."/>
            <person name="Ambroise C."/>
            <person name="Muller S."/>
            <person name="Spooner W."/>
            <person name="Narechania A."/>
            <person name="Ren L."/>
            <person name="Wei S."/>
            <person name="Kumari S."/>
            <person name="Faga B."/>
            <person name="Levy M.J."/>
            <person name="McMahan L."/>
            <person name="Van Buren P."/>
            <person name="Vaughn M.W."/>
            <person name="Ying K."/>
            <person name="Yeh C.-T."/>
            <person name="Emrich S.J."/>
            <person name="Jia Y."/>
            <person name="Kalyanaraman A."/>
            <person name="Hsia A.-P."/>
            <person name="Barbazuk W.B."/>
            <person name="Baucom R.S."/>
            <person name="Brutnell T.P."/>
            <person name="Carpita N.C."/>
            <person name="Chaparro C."/>
            <person name="Chia J.-M."/>
            <person name="Deragon J.-M."/>
            <person name="Estill J.C."/>
            <person name="Fu Y."/>
            <person name="Jeddeloh J.A."/>
            <person name="Han Y."/>
            <person name="Lee H."/>
            <person name="Li P."/>
            <person name="Lisch D.R."/>
            <person name="Liu S."/>
            <person name="Liu Z."/>
            <person name="Nagel D.H."/>
            <person name="McCann M.C."/>
            <person name="SanMiguel P."/>
            <person name="Myers A.M."/>
            <person name="Nettleton D."/>
            <person name="Nguyen J."/>
            <person name="Penning B.W."/>
            <person name="Ponnala L."/>
            <person name="Schneider K.L."/>
            <person name="Schwartz D.C."/>
            <person name="Sharma A."/>
            <person name="Soderlund C."/>
            <person name="Springer N.M."/>
            <person name="Sun Q."/>
            <person name="Wang H."/>
            <person name="Waterman M."/>
            <person name="Westerman R."/>
            <person name="Wolfgruber T.K."/>
            <person name="Yang L."/>
            <person name="Yu Y."/>
            <person name="Zhang L."/>
            <person name="Zhou S."/>
            <person name="Zhu Q."/>
            <person name="Bennetzen J.L."/>
            <person name="Dawe R.K."/>
            <person name="Jiang J."/>
            <person name="Jiang N."/>
            <person name="Presting G.G."/>
            <person name="Wessler S.R."/>
            <person name="Aluru S."/>
            <person name="Martienssen R.A."/>
            <person name="Clifton S.W."/>
            <person name="McCombie W.R."/>
            <person name="Wing R.A."/>
            <person name="Wilson R.K."/>
        </authorList>
    </citation>
    <scope>NUCLEOTIDE SEQUENCE [LARGE SCALE GENOMIC DNA]</scope>
    <source>
        <strain evidence="3">cv. B73</strain>
    </source>
</reference>
<accession>A0A804R095</accession>
<dbReference type="KEGG" id="zma:103637983"/>
<dbReference type="InParanoid" id="A0A804R095"/>
<protein>
    <submittedName>
        <fullName evidence="2">Uncharacterized protein</fullName>
    </submittedName>
</protein>